<dbReference type="AlphaFoldDB" id="H1VNW7"/>
<gene>
    <name evidence="2" type="ORF">CH063_02714</name>
</gene>
<protein>
    <submittedName>
        <fullName evidence="2">Uncharacterized protein</fullName>
    </submittedName>
</protein>
<dbReference type="VEuPathDB" id="FungiDB:CH63R_13661"/>
<feature type="transmembrane region" description="Helical" evidence="1">
    <location>
        <begin position="21"/>
        <end position="49"/>
    </location>
</feature>
<feature type="transmembrane region" description="Helical" evidence="1">
    <location>
        <begin position="55"/>
        <end position="73"/>
    </location>
</feature>
<name>H1VNW7_COLHI</name>
<organism evidence="2 3">
    <name type="scientific">Colletotrichum higginsianum (strain IMI 349063)</name>
    <name type="common">Crucifer anthracnose fungus</name>
    <dbReference type="NCBI Taxonomy" id="759273"/>
    <lineage>
        <taxon>Eukaryota</taxon>
        <taxon>Fungi</taxon>
        <taxon>Dikarya</taxon>
        <taxon>Ascomycota</taxon>
        <taxon>Pezizomycotina</taxon>
        <taxon>Sordariomycetes</taxon>
        <taxon>Hypocreomycetidae</taxon>
        <taxon>Glomerellales</taxon>
        <taxon>Glomerellaceae</taxon>
        <taxon>Colletotrichum</taxon>
        <taxon>Colletotrichum destructivum species complex</taxon>
    </lineage>
</organism>
<evidence type="ECO:0000313" key="3">
    <source>
        <dbReference type="Proteomes" id="UP000007174"/>
    </source>
</evidence>
<proteinExistence type="predicted"/>
<keyword evidence="1" id="KW-0472">Membrane</keyword>
<dbReference type="HOGENOM" id="CLU_2015109_0_0_1"/>
<keyword evidence="1" id="KW-0812">Transmembrane</keyword>
<accession>H1VNW7</accession>
<evidence type="ECO:0000313" key="2">
    <source>
        <dbReference type="EMBL" id="CCF41921.1"/>
    </source>
</evidence>
<keyword evidence="1" id="KW-1133">Transmembrane helix</keyword>
<dbReference type="EMBL" id="CACQ02005024">
    <property type="protein sequence ID" value="CCF41921.1"/>
    <property type="molecule type" value="Genomic_DNA"/>
</dbReference>
<dbReference type="Proteomes" id="UP000007174">
    <property type="component" value="Unassembled WGS sequence"/>
</dbReference>
<reference evidence="3" key="1">
    <citation type="journal article" date="2012" name="Nat. Genet.">
        <title>Lifestyle transitions in plant pathogenic Colletotrichum fungi deciphered by genome and transcriptome analyses.</title>
        <authorList>
            <person name="O'Connell R.J."/>
            <person name="Thon M.R."/>
            <person name="Hacquard S."/>
            <person name="Amyotte S.G."/>
            <person name="Kleemann J."/>
            <person name="Torres M.F."/>
            <person name="Damm U."/>
            <person name="Buiate E.A."/>
            <person name="Epstein L."/>
            <person name="Alkan N."/>
            <person name="Altmueller J."/>
            <person name="Alvarado-Balderrama L."/>
            <person name="Bauser C.A."/>
            <person name="Becker C."/>
            <person name="Birren B.W."/>
            <person name="Chen Z."/>
            <person name="Choi J."/>
            <person name="Crouch J.A."/>
            <person name="Duvick J.P."/>
            <person name="Farman M.A."/>
            <person name="Gan P."/>
            <person name="Heiman D."/>
            <person name="Henrissat B."/>
            <person name="Howard R.J."/>
            <person name="Kabbage M."/>
            <person name="Koch C."/>
            <person name="Kracher B."/>
            <person name="Kubo Y."/>
            <person name="Law A.D."/>
            <person name="Lebrun M.-H."/>
            <person name="Lee Y.-H."/>
            <person name="Miyara I."/>
            <person name="Moore N."/>
            <person name="Neumann U."/>
            <person name="Nordstroem K."/>
            <person name="Panaccione D.G."/>
            <person name="Panstruga R."/>
            <person name="Place M."/>
            <person name="Proctor R.H."/>
            <person name="Prusky D."/>
            <person name="Rech G."/>
            <person name="Reinhardt R."/>
            <person name="Rollins J.A."/>
            <person name="Rounsley S."/>
            <person name="Schardl C.L."/>
            <person name="Schwartz D.C."/>
            <person name="Shenoy N."/>
            <person name="Shirasu K."/>
            <person name="Sikhakolli U.R."/>
            <person name="Stueber K."/>
            <person name="Sukno S.A."/>
            <person name="Sweigard J.A."/>
            <person name="Takano Y."/>
            <person name="Takahara H."/>
            <person name="Trail F."/>
            <person name="van der Does H.C."/>
            <person name="Voll L.M."/>
            <person name="Will I."/>
            <person name="Young S."/>
            <person name="Zeng Q."/>
            <person name="Zhang J."/>
            <person name="Zhou S."/>
            <person name="Dickman M.B."/>
            <person name="Schulze-Lefert P."/>
            <person name="Ver Loren van Themaat E."/>
            <person name="Ma L.-J."/>
            <person name="Vaillancourt L.J."/>
        </authorList>
    </citation>
    <scope>NUCLEOTIDE SEQUENCE [LARGE SCALE GENOMIC DNA]</scope>
    <source>
        <strain evidence="3">IMI 349063</strain>
    </source>
</reference>
<sequence length="123" mass="13751">MTCSSILSHWKKMLGQRDGSFVMLFLGGCCLMDETLYACSICLPLSVYLPLSSLAPPYPSALLFLFYFIQYNARHPVHLFKSRAMGIPSPGHRCSCGGGVHTHIKHIVHLHRFSTRSQTPKIS</sequence>
<evidence type="ECO:0000256" key="1">
    <source>
        <dbReference type="SAM" id="Phobius"/>
    </source>
</evidence>